<comment type="caution">
    <text evidence="1">The sequence shown here is derived from an EMBL/GenBank/DDBJ whole genome shotgun (WGS) entry which is preliminary data.</text>
</comment>
<evidence type="ECO:0008006" key="3">
    <source>
        <dbReference type="Google" id="ProtNLM"/>
    </source>
</evidence>
<keyword evidence="2" id="KW-1185">Reference proteome</keyword>
<accession>A0ABT9VE30</accession>
<name>A0ABT9VE30_9BACI</name>
<proteinExistence type="predicted"/>
<dbReference type="EMBL" id="JAUSTQ010000003">
    <property type="protein sequence ID" value="MDQ0159110.1"/>
    <property type="molecule type" value="Genomic_DNA"/>
</dbReference>
<sequence length="726" mass="82392">MAEVNKVFQSIRTGQASSNQVNLREGQVVSGRVMKFFPDNKAAVQLGQQQVVAQLNANLQSNQNYLLQVNRTNPTLHLQVVSEEPVRSPMDAARTLLNASNQQASRQETTMLAQMLREQLPVSQQNVGTLLSLARSDSHDAQTVLREMLTRQFPLTEQTFKAVDQRINNPFSIQQSLSQMQGQLAGSNQLTNAQMQLSLYIQVLSGNQLSNQQMMTQLTHQILSEIGRGSETTFQMLQKAGVIGQQTTFSQWSSTWSRWAENNQITFNINSSGATTSTNMALPYNLTAEQVQSGFQQLANQQLPGGLKTQQLMQSFMNQLSQLQQGGTERLNFLQNVTQLPAFNQVQSNLSSTNQQTMQQLVQFLNQNQGTQAQQLLISDSGQQLMQNLNQLLGNQLTAEQSRGLQIWQNVMQSSQPTNMQQMMQQFQTFFNMTQQDHQATNRMQQALAQVQNQLSQPNQQMLQQVLQAVNQNQPAQVQQLLSSENGQQLMQQLAQFNAQAMTQQDARAMQIVNNMMQQLLTQPQQSSTFNQVMQQLQAMFNQQDMVQAQMLRQDYPGMGQLLQTTFAQTGQESFGQMNQVLQAMHLSMQDTAKDWMQFSAQLPKEMLGLNEDLWMDFEGQRQADGSIHPQNCRIMFYLNLPNLEQTVLDMRVKQGDVSLDIYHEDPSQLEPLVNGFAETLKLNLRDKQYELNQIQVKPIEQQHQSPDIQQEESVYSSYKGVDFRV</sequence>
<dbReference type="RefSeq" id="WP_306975331.1">
    <property type="nucleotide sequence ID" value="NZ_JAUSTQ010000003.1"/>
</dbReference>
<gene>
    <name evidence="1" type="ORF">J2S77_001074</name>
</gene>
<protein>
    <recommendedName>
        <fullName evidence="3">Flagellar hook-length control protein-like C-terminal domain-containing protein</fullName>
    </recommendedName>
</protein>
<organism evidence="1 2">
    <name type="scientific">Alkalibacillus salilacus</name>
    <dbReference type="NCBI Taxonomy" id="284582"/>
    <lineage>
        <taxon>Bacteria</taxon>
        <taxon>Bacillati</taxon>
        <taxon>Bacillota</taxon>
        <taxon>Bacilli</taxon>
        <taxon>Bacillales</taxon>
        <taxon>Bacillaceae</taxon>
        <taxon>Alkalibacillus</taxon>
    </lineage>
</organism>
<dbReference type="Proteomes" id="UP001224359">
    <property type="component" value="Unassembled WGS sequence"/>
</dbReference>
<evidence type="ECO:0000313" key="2">
    <source>
        <dbReference type="Proteomes" id="UP001224359"/>
    </source>
</evidence>
<reference evidence="1 2" key="1">
    <citation type="submission" date="2023-07" db="EMBL/GenBank/DDBJ databases">
        <title>Genomic Encyclopedia of Type Strains, Phase IV (KMG-IV): sequencing the most valuable type-strain genomes for metagenomic binning, comparative biology and taxonomic classification.</title>
        <authorList>
            <person name="Goeker M."/>
        </authorList>
    </citation>
    <scope>NUCLEOTIDE SEQUENCE [LARGE SCALE GENOMIC DNA]</scope>
    <source>
        <strain evidence="1 2">DSM 16460</strain>
    </source>
</reference>
<evidence type="ECO:0000313" key="1">
    <source>
        <dbReference type="EMBL" id="MDQ0159110.1"/>
    </source>
</evidence>